<keyword evidence="2" id="KW-1133">Transmembrane helix</keyword>
<evidence type="ECO:0000313" key="3">
    <source>
        <dbReference type="EMBL" id="PWK55019.1"/>
    </source>
</evidence>
<feature type="region of interest" description="Disordered" evidence="1">
    <location>
        <begin position="255"/>
        <end position="301"/>
    </location>
</feature>
<sequence>MISLWRTQLLSPRVWMSAAVLCFGTSAVIGYHQDQMFAADMLASKVGNPTEVMVQDFIADRHTNMIGQVHVVGDIGKDKAARVNVGTKDRPHWITAYPIFPVRPDALPLALHLISKESGLPRRPIARDDAGTHARYMADLARLATVPVAVLFEHDGDALGASTASRGDSVGNVTGVRGEMVTGRPIRGAVEAAFDSADLHLMPDVLLLSADPMDGAVVLQDDRLTNVRHALAVVGTLLAGIALLSMGSATSILRRDRKRNERDDDVTPVAAMSAVIQRRRSHSRRPGAASEPRRPSAATIR</sequence>
<dbReference type="EMBL" id="QGGV01000009">
    <property type="protein sequence ID" value="PWK55019.1"/>
    <property type="molecule type" value="Genomic_DNA"/>
</dbReference>
<name>A0A316G2E5_9RHOB</name>
<protein>
    <submittedName>
        <fullName evidence="3">Uncharacterized protein</fullName>
    </submittedName>
</protein>
<accession>A0A316G2E5</accession>
<evidence type="ECO:0000313" key="4">
    <source>
        <dbReference type="Proteomes" id="UP000245390"/>
    </source>
</evidence>
<keyword evidence="4" id="KW-1185">Reference proteome</keyword>
<dbReference type="AlphaFoldDB" id="A0A316G2E5"/>
<evidence type="ECO:0000256" key="1">
    <source>
        <dbReference type="SAM" id="MobiDB-lite"/>
    </source>
</evidence>
<keyword evidence="2" id="KW-0472">Membrane</keyword>
<feature type="transmembrane region" description="Helical" evidence="2">
    <location>
        <begin position="230"/>
        <end position="253"/>
    </location>
</feature>
<gene>
    <name evidence="3" type="ORF">C8D95_109106</name>
</gene>
<keyword evidence="2" id="KW-0812">Transmembrane</keyword>
<dbReference type="Proteomes" id="UP000245390">
    <property type="component" value="Unassembled WGS sequence"/>
</dbReference>
<reference evidence="3 4" key="1">
    <citation type="submission" date="2018-05" db="EMBL/GenBank/DDBJ databases">
        <title>Genomic Encyclopedia of Type Strains, Phase IV (KMG-IV): sequencing the most valuable type-strain genomes for metagenomic binning, comparative biology and taxonomic classification.</title>
        <authorList>
            <person name="Goeker M."/>
        </authorList>
    </citation>
    <scope>NUCLEOTIDE SEQUENCE [LARGE SCALE GENOMIC DNA]</scope>
    <source>
        <strain evidence="3 4">DSM 103371</strain>
    </source>
</reference>
<comment type="caution">
    <text evidence="3">The sequence shown here is derived from an EMBL/GenBank/DDBJ whole genome shotgun (WGS) entry which is preliminary data.</text>
</comment>
<evidence type="ECO:0000256" key="2">
    <source>
        <dbReference type="SAM" id="Phobius"/>
    </source>
</evidence>
<proteinExistence type="predicted"/>
<organism evidence="3 4">
    <name type="scientific">Silicimonas algicola</name>
    <dbReference type="NCBI Taxonomy" id="1826607"/>
    <lineage>
        <taxon>Bacteria</taxon>
        <taxon>Pseudomonadati</taxon>
        <taxon>Pseudomonadota</taxon>
        <taxon>Alphaproteobacteria</taxon>
        <taxon>Rhodobacterales</taxon>
        <taxon>Paracoccaceae</taxon>
    </lineage>
</organism>